<feature type="compositionally biased region" description="Basic and acidic residues" evidence="1">
    <location>
        <begin position="77"/>
        <end position="90"/>
    </location>
</feature>
<proteinExistence type="predicted"/>
<reference evidence="3 4" key="2">
    <citation type="journal article" date="2019" name="G3 (Bethesda)">
        <title>Hybrid Assembly of the Genome of the Entomopathogenic Nematode Steinernema carpocapsae Identifies the X-Chromosome.</title>
        <authorList>
            <person name="Serra L."/>
            <person name="Macchietto M."/>
            <person name="Macias-Munoz A."/>
            <person name="McGill C.J."/>
            <person name="Rodriguez I.M."/>
            <person name="Rodriguez B."/>
            <person name="Murad R."/>
            <person name="Mortazavi A."/>
        </authorList>
    </citation>
    <scope>NUCLEOTIDE SEQUENCE [LARGE SCALE GENOMIC DNA]</scope>
    <source>
        <strain evidence="3 4">ALL</strain>
    </source>
</reference>
<keyword evidence="2" id="KW-0472">Membrane</keyword>
<keyword evidence="4" id="KW-1185">Reference proteome</keyword>
<evidence type="ECO:0000256" key="2">
    <source>
        <dbReference type="SAM" id="Phobius"/>
    </source>
</evidence>
<keyword evidence="2" id="KW-1133">Transmembrane helix</keyword>
<keyword evidence="2" id="KW-0812">Transmembrane</keyword>
<evidence type="ECO:0000313" key="3">
    <source>
        <dbReference type="EMBL" id="TKR57817.1"/>
    </source>
</evidence>
<protein>
    <submittedName>
        <fullName evidence="3">Uncharacterized protein</fullName>
    </submittedName>
</protein>
<gene>
    <name evidence="3" type="ORF">L596_030466</name>
</gene>
<reference evidence="3 4" key="1">
    <citation type="journal article" date="2015" name="Genome Biol.">
        <title>Comparative genomics of Steinernema reveals deeply conserved gene regulatory networks.</title>
        <authorList>
            <person name="Dillman A.R."/>
            <person name="Macchietto M."/>
            <person name="Porter C.F."/>
            <person name="Rogers A."/>
            <person name="Williams B."/>
            <person name="Antoshechkin I."/>
            <person name="Lee M.M."/>
            <person name="Goodwin Z."/>
            <person name="Lu X."/>
            <person name="Lewis E.E."/>
            <person name="Goodrich-Blair H."/>
            <person name="Stock S.P."/>
            <person name="Adams B.J."/>
            <person name="Sternberg P.W."/>
            <person name="Mortazavi A."/>
        </authorList>
    </citation>
    <scope>NUCLEOTIDE SEQUENCE [LARGE SCALE GENOMIC DNA]</scope>
    <source>
        <strain evidence="3 4">ALL</strain>
    </source>
</reference>
<evidence type="ECO:0000313" key="4">
    <source>
        <dbReference type="Proteomes" id="UP000298663"/>
    </source>
</evidence>
<dbReference type="AlphaFoldDB" id="A0A4U5LPG6"/>
<organism evidence="3 4">
    <name type="scientific">Steinernema carpocapsae</name>
    <name type="common">Entomopathogenic nematode</name>
    <dbReference type="NCBI Taxonomy" id="34508"/>
    <lineage>
        <taxon>Eukaryota</taxon>
        <taxon>Metazoa</taxon>
        <taxon>Ecdysozoa</taxon>
        <taxon>Nematoda</taxon>
        <taxon>Chromadorea</taxon>
        <taxon>Rhabditida</taxon>
        <taxon>Tylenchina</taxon>
        <taxon>Panagrolaimomorpha</taxon>
        <taxon>Strongyloidoidea</taxon>
        <taxon>Steinernematidae</taxon>
        <taxon>Steinernema</taxon>
    </lineage>
</organism>
<dbReference type="Proteomes" id="UP000298663">
    <property type="component" value="Unassembled WGS sequence"/>
</dbReference>
<feature type="region of interest" description="Disordered" evidence="1">
    <location>
        <begin position="55"/>
        <end position="114"/>
    </location>
</feature>
<feature type="transmembrane region" description="Helical" evidence="2">
    <location>
        <begin position="30"/>
        <end position="50"/>
    </location>
</feature>
<dbReference type="EMBL" id="AZBU02000014">
    <property type="protein sequence ID" value="TKR57817.1"/>
    <property type="molecule type" value="Genomic_DNA"/>
</dbReference>
<dbReference type="OrthoDB" id="5858966at2759"/>
<evidence type="ECO:0000256" key="1">
    <source>
        <dbReference type="SAM" id="MobiDB-lite"/>
    </source>
</evidence>
<accession>A0A4U5LPG6</accession>
<sequence length="131" mass="15511">MLFNKGIPKMMQVADDMHRMTNYIQDLRNMTLGLGVIAFIVMFFFLIIKIKDNRRRNRRRRKEPIYAQRPSPYTSEPWERRSSNPTEKMRLSTSGSNHDFNVDHIHNNGGPVHKKHEPIRLMVEDLPYADS</sequence>
<comment type="caution">
    <text evidence="3">The sequence shown here is derived from an EMBL/GenBank/DDBJ whole genome shotgun (WGS) entry which is preliminary data.</text>
</comment>
<name>A0A4U5LPG6_STECR</name>